<feature type="compositionally biased region" description="Low complexity" evidence="3">
    <location>
        <begin position="367"/>
        <end position="388"/>
    </location>
</feature>
<feature type="compositionally biased region" description="Low complexity" evidence="3">
    <location>
        <begin position="51"/>
        <end position="62"/>
    </location>
</feature>
<dbReference type="Proteomes" id="UP000504606">
    <property type="component" value="Unplaced"/>
</dbReference>
<feature type="compositionally biased region" description="Pro residues" evidence="3">
    <location>
        <begin position="278"/>
        <end position="294"/>
    </location>
</feature>
<keyword evidence="1" id="KW-0547">Nucleotide-binding</keyword>
<keyword evidence="5" id="KW-1185">Reference proteome</keyword>
<feature type="domain" description="NACHT" evidence="4">
    <location>
        <begin position="551"/>
        <end position="707"/>
    </location>
</feature>
<evidence type="ECO:0000313" key="5">
    <source>
        <dbReference type="Proteomes" id="UP000504606"/>
    </source>
</evidence>
<organism evidence="5 6">
    <name type="scientific">Frankliniella occidentalis</name>
    <name type="common">Western flower thrips</name>
    <name type="synonym">Euthrips occidentalis</name>
    <dbReference type="NCBI Taxonomy" id="133901"/>
    <lineage>
        <taxon>Eukaryota</taxon>
        <taxon>Metazoa</taxon>
        <taxon>Ecdysozoa</taxon>
        <taxon>Arthropoda</taxon>
        <taxon>Hexapoda</taxon>
        <taxon>Insecta</taxon>
        <taxon>Pterygota</taxon>
        <taxon>Neoptera</taxon>
        <taxon>Paraneoptera</taxon>
        <taxon>Thysanoptera</taxon>
        <taxon>Terebrantia</taxon>
        <taxon>Thripoidea</taxon>
        <taxon>Thripidae</taxon>
        <taxon>Frankliniella</taxon>
    </lineage>
</organism>
<evidence type="ECO:0000256" key="2">
    <source>
        <dbReference type="ARBA" id="ARBA00022840"/>
    </source>
</evidence>
<accession>A0A6J1RWT1</accession>
<dbReference type="PANTHER" id="PTHR46844:SF1">
    <property type="entry name" value="SLR5058 PROTEIN"/>
    <property type="match status" value="1"/>
</dbReference>
<feature type="region of interest" description="Disordered" evidence="3">
    <location>
        <begin position="359"/>
        <end position="395"/>
    </location>
</feature>
<evidence type="ECO:0000256" key="3">
    <source>
        <dbReference type="SAM" id="MobiDB-lite"/>
    </source>
</evidence>
<dbReference type="Pfam" id="PF05729">
    <property type="entry name" value="NACHT"/>
    <property type="match status" value="1"/>
</dbReference>
<reference evidence="6" key="1">
    <citation type="submission" date="2025-08" db="UniProtKB">
        <authorList>
            <consortium name="RefSeq"/>
        </authorList>
    </citation>
    <scope>IDENTIFICATION</scope>
    <source>
        <tissue evidence="6">Whole organism</tissue>
    </source>
</reference>
<dbReference type="InterPro" id="IPR027417">
    <property type="entry name" value="P-loop_NTPase"/>
</dbReference>
<feature type="compositionally biased region" description="Gly residues" evidence="3">
    <location>
        <begin position="1210"/>
        <end position="1221"/>
    </location>
</feature>
<sequence length="1673" mass="178294">MMDTAVQPAWGRGPPSKPPGPGPGAVFRRPPGTGGGRLLNGGARVSPGRRLSAAASLPLLLQDPDEEEDEAPSLNNILDAVPGLEVPDDEVAPSPRPRRPPTPPPRTTPLRTATPTSSPPPTPTYCSDLYYCKPWPAALGERPELRRTSPRQPRPEPRLDPLPPPPRLPDHFDEKQYLANRQLRRRSHHQLEDGCPLQQWSSFLDKQPPPPPPRAQARRGRVPPARSQSLRTPRPPPYILRQDRLASPDPRPRPGQRLGHGCGTRPAPRRPLGLLGPLGPPAPGPPPPGPPPPGVGGGGGGPQHCQRSPRASPRAVAAMAMCCMQSERVFPASDSDEEVCRGGHELPLESQWAEACSHRQQHAAFHTASRQSRQQRQTRSARAQQQAGHARRSFSSSIVADLRAVEQDCILESPARLCPSRKGAATVDTSPSPCRTDPACWTPPPPPTADSPLEPLPPIDLAVGGEPVGRVRRFLRAFHRELGGRDPPHAPPWAPPLPPGTTAPQRMDPAVCILTGDTQRVDIRLEQILSPVRTADGGVLEAPRRVLVEAGPAMGKTTLALRLLAAWADGAPWIPPDVTLAFLVPLRELRGNTLAAYLGKQLLPKSAVPANFDKIWRTIMGLEERLLFVLDGYDEAVRGYPGVPGGREALGDALDLLEGRLLKEARVVLTCGSGWAHEVASSMQRRVLLSGLQWPQVESLSRTFFNDDDMADRFLDALAASEDTLQPLARAPLGWMALCSLFQDVQDLPEDPLQLHQALFRCVVRRSLARRGQTLLPPVSPALSDIPPHSRKVLADLGRLALVAMKDDRVMYTDNELRVHCGSAAGVASLGFLCRGLNFGRAAASRRAMEFYTPVFRSMAEFLAAYYMASVASYANILRRDLQLLPGLSEALSAGLGEQTGGPAETVLLFLLGLLGRRGHLVLGQFSPLDATPRSVFPLLRAAGPSEDNVDAACRLLGAAAGPGPDQGVQATVHCRELELEGWACVLRTPSCTLASLELVVAADGDGRLEPLFSALSANRSVRSVRVSTLLGHELSAHQLHRLAKQLHAVLSRARTHAFELVVACLEESAHDRFQCLVDALCTGLRSPSCAVARLLVDINLNCAQLQQLLSALRGSAVRTLQLPHLGCGSAGLRALTQHLRAHHAIDALSLAGSWGARNHGASESGGSMGSGGSGSCFSSLPRGALGLHGSLSRPATLPRQPLAAHILGLGPGPTPGGGATDSGYGSADTKRGSDSLLWRGQATGALPVCDVASHAGSGFHDVFDAIRDASCQLRNLNVSKCLLSPGDATCLGAAVRGGSLTALRLEGAARLWEVLPALLALAADPPLQLLDASSPRLSLPDGPAQQVFTALAKNANLRLLSLDGWTFRFEEEATLRGLLTLLSRTGIRDLSLSGCRLHCAGTGLGVGRSDAELQGMLLSALAASAPDLPASLACTELLFLRLAGLQVWVRDRVALRGPQLLPFLRGLGSLRELDLSAEREDAAGPGTPGPGQPGPLVIDDKALASFWAGLAESLRSLQTLHIAHWRLRLDDPERTLRAVAKSMRSCPLVCLRADGLVACDANRVPLEHLFLQTASANLCCLGRLGLSGVTLSPGQATALGRHIRDRFPGASLSLQVANVASASVCALMAALQDGGKVDVSCLAGSPPQLRVNRVVSAPKARRFRTRFASLRD</sequence>
<feature type="region of interest" description="Disordered" evidence="3">
    <location>
        <begin position="1206"/>
        <end position="1233"/>
    </location>
</feature>
<dbReference type="InterPro" id="IPR032675">
    <property type="entry name" value="LRR_dom_sf"/>
</dbReference>
<dbReference type="OrthoDB" id="120976at2759"/>
<proteinExistence type="predicted"/>
<dbReference type="Gene3D" id="3.40.50.300">
    <property type="entry name" value="P-loop containing nucleotide triphosphate hydrolases"/>
    <property type="match status" value="1"/>
</dbReference>
<keyword evidence="2" id="KW-0067">ATP-binding</keyword>
<evidence type="ECO:0000256" key="1">
    <source>
        <dbReference type="ARBA" id="ARBA00022741"/>
    </source>
</evidence>
<dbReference type="SUPFAM" id="SSF52047">
    <property type="entry name" value="RNI-like"/>
    <property type="match status" value="1"/>
</dbReference>
<dbReference type="RefSeq" id="XP_026273419.2">
    <property type="nucleotide sequence ID" value="XM_026417634.2"/>
</dbReference>
<protein>
    <submittedName>
        <fullName evidence="6">Uncharacterized protein LOC113203118 isoform X1</fullName>
    </submittedName>
</protein>
<feature type="compositionally biased region" description="Basic and acidic residues" evidence="3">
    <location>
        <begin position="241"/>
        <end position="252"/>
    </location>
</feature>
<evidence type="ECO:0000259" key="4">
    <source>
        <dbReference type="Pfam" id="PF05729"/>
    </source>
</evidence>
<dbReference type="GeneID" id="113203118"/>
<evidence type="ECO:0000313" key="6">
    <source>
        <dbReference type="RefSeq" id="XP_026273419.2"/>
    </source>
</evidence>
<dbReference type="PANTHER" id="PTHR46844">
    <property type="entry name" value="SLR5058 PROTEIN"/>
    <property type="match status" value="1"/>
</dbReference>
<dbReference type="InterPro" id="IPR007111">
    <property type="entry name" value="NACHT_NTPase"/>
</dbReference>
<feature type="compositionally biased region" description="Basic and acidic residues" evidence="3">
    <location>
        <begin position="141"/>
        <end position="159"/>
    </location>
</feature>
<dbReference type="GO" id="GO:0005524">
    <property type="term" value="F:ATP binding"/>
    <property type="evidence" value="ECO:0007669"/>
    <property type="project" value="UniProtKB-KW"/>
</dbReference>
<gene>
    <name evidence="6" type="primary">LOC113203118</name>
</gene>
<feature type="region of interest" description="Disordered" evidence="3">
    <location>
        <begin position="1"/>
        <end position="312"/>
    </location>
</feature>
<name>A0A6J1RWT1_FRAOC</name>
<dbReference type="KEGG" id="foc:113203118"/>
<dbReference type="Gene3D" id="3.80.10.10">
    <property type="entry name" value="Ribonuclease Inhibitor"/>
    <property type="match status" value="2"/>
</dbReference>